<protein>
    <submittedName>
        <fullName evidence="3">Uncharacterized protein</fullName>
    </submittedName>
</protein>
<evidence type="ECO:0000256" key="2">
    <source>
        <dbReference type="SAM" id="MobiDB-lite"/>
    </source>
</evidence>
<feature type="coiled-coil region" evidence="1">
    <location>
        <begin position="167"/>
        <end position="201"/>
    </location>
</feature>
<feature type="compositionally biased region" description="Acidic residues" evidence="2">
    <location>
        <begin position="268"/>
        <end position="303"/>
    </location>
</feature>
<evidence type="ECO:0000313" key="4">
    <source>
        <dbReference type="Proteomes" id="UP001341840"/>
    </source>
</evidence>
<accession>A0ABU6ZH51</accession>
<organism evidence="3 4">
    <name type="scientific">Stylosanthes scabra</name>
    <dbReference type="NCBI Taxonomy" id="79078"/>
    <lineage>
        <taxon>Eukaryota</taxon>
        <taxon>Viridiplantae</taxon>
        <taxon>Streptophyta</taxon>
        <taxon>Embryophyta</taxon>
        <taxon>Tracheophyta</taxon>
        <taxon>Spermatophyta</taxon>
        <taxon>Magnoliopsida</taxon>
        <taxon>eudicotyledons</taxon>
        <taxon>Gunneridae</taxon>
        <taxon>Pentapetalae</taxon>
        <taxon>rosids</taxon>
        <taxon>fabids</taxon>
        <taxon>Fabales</taxon>
        <taxon>Fabaceae</taxon>
        <taxon>Papilionoideae</taxon>
        <taxon>50 kb inversion clade</taxon>
        <taxon>dalbergioids sensu lato</taxon>
        <taxon>Dalbergieae</taxon>
        <taxon>Pterocarpus clade</taxon>
        <taxon>Stylosanthes</taxon>
    </lineage>
</organism>
<feature type="region of interest" description="Disordered" evidence="2">
    <location>
        <begin position="108"/>
        <end position="165"/>
    </location>
</feature>
<evidence type="ECO:0000256" key="1">
    <source>
        <dbReference type="SAM" id="Coils"/>
    </source>
</evidence>
<gene>
    <name evidence="3" type="ORF">PIB30_053200</name>
</gene>
<dbReference type="EMBL" id="JASCZI010272253">
    <property type="protein sequence ID" value="MED6221309.1"/>
    <property type="molecule type" value="Genomic_DNA"/>
</dbReference>
<evidence type="ECO:0000313" key="3">
    <source>
        <dbReference type="EMBL" id="MED6221309.1"/>
    </source>
</evidence>
<keyword evidence="1" id="KW-0175">Coiled coil</keyword>
<reference evidence="3 4" key="1">
    <citation type="journal article" date="2023" name="Plants (Basel)">
        <title>Bridging the Gap: Combining Genomics and Transcriptomics Approaches to Understand Stylosanthes scabra, an Orphan Legume from the Brazilian Caatinga.</title>
        <authorList>
            <person name="Ferreira-Neto J.R.C."/>
            <person name="da Silva M.D."/>
            <person name="Binneck E."/>
            <person name="de Melo N.F."/>
            <person name="da Silva R.H."/>
            <person name="de Melo A.L.T.M."/>
            <person name="Pandolfi V."/>
            <person name="Bustamante F.O."/>
            <person name="Brasileiro-Vidal A.C."/>
            <person name="Benko-Iseppon A.M."/>
        </authorList>
    </citation>
    <scope>NUCLEOTIDE SEQUENCE [LARGE SCALE GENOMIC DNA]</scope>
    <source>
        <tissue evidence="3">Leaves</tissue>
    </source>
</reference>
<feature type="compositionally biased region" description="Pro residues" evidence="2">
    <location>
        <begin position="218"/>
        <end position="229"/>
    </location>
</feature>
<name>A0ABU6ZH51_9FABA</name>
<feature type="compositionally biased region" description="Acidic residues" evidence="2">
    <location>
        <begin position="241"/>
        <end position="258"/>
    </location>
</feature>
<proteinExistence type="predicted"/>
<sequence>MIDASSGGALMNKMPEEAWELIETVADANQHFNRRATSKGVYEVAPSDSTVLGKSLVDIAAMLKEIKEGQQVTLTLLKRQADNSQQKLVKHCGICSCNSHHTDECPQYYTQGGRDSQPARWIPPQQQQAQPRQPYTYSQPQNSQNPRYQPPHNHQQYSLSNNPPFNFDEAIRIVQRENQEIREAQKKTESELNHLAKLLQKIANQSPIDPLAQAQPSAPSPLPSQPLPNPKGGINTVQVEMDNEEEDEVEDEEGENDWLCELLKELANSDDEEDEETEDESEEEDEDECMEEDSEDEFVEEGD</sequence>
<feature type="region of interest" description="Disordered" evidence="2">
    <location>
        <begin position="210"/>
        <end position="303"/>
    </location>
</feature>
<feature type="compositionally biased region" description="Polar residues" evidence="2">
    <location>
        <begin position="135"/>
        <end position="164"/>
    </location>
</feature>
<feature type="compositionally biased region" description="Low complexity" evidence="2">
    <location>
        <begin position="118"/>
        <end position="134"/>
    </location>
</feature>
<dbReference type="Proteomes" id="UP001341840">
    <property type="component" value="Unassembled WGS sequence"/>
</dbReference>
<keyword evidence="4" id="KW-1185">Reference proteome</keyword>
<comment type="caution">
    <text evidence="3">The sequence shown here is derived from an EMBL/GenBank/DDBJ whole genome shotgun (WGS) entry which is preliminary data.</text>
</comment>